<dbReference type="GeneID" id="19116719"/>
<dbReference type="RefSeq" id="XP_007677545.1">
    <property type="nucleotide sequence ID" value="XM_007679355.1"/>
</dbReference>
<dbReference type="eggNOG" id="ENOG502S1KY">
    <property type="taxonomic scope" value="Eukaryota"/>
</dbReference>
<feature type="compositionally biased region" description="Basic and acidic residues" evidence="1">
    <location>
        <begin position="14"/>
        <end position="31"/>
    </location>
</feature>
<protein>
    <recommendedName>
        <fullName evidence="2">BAH domain-containing protein</fullName>
    </recommendedName>
</protein>
<feature type="compositionally biased region" description="Basic residues" evidence="1">
    <location>
        <begin position="258"/>
        <end position="268"/>
    </location>
</feature>
<dbReference type="SMART" id="SM00439">
    <property type="entry name" value="BAH"/>
    <property type="match status" value="1"/>
</dbReference>
<dbReference type="OMA" id="EMIVQCS"/>
<proteinExistence type="predicted"/>
<dbReference type="Pfam" id="PF01426">
    <property type="entry name" value="BAH"/>
    <property type="match status" value="1"/>
</dbReference>
<dbReference type="Gene3D" id="2.30.30.490">
    <property type="match status" value="1"/>
</dbReference>
<dbReference type="SUPFAM" id="SSF57903">
    <property type="entry name" value="FYVE/PHD zinc finger"/>
    <property type="match status" value="1"/>
</dbReference>
<dbReference type="InterPro" id="IPR043151">
    <property type="entry name" value="BAH_sf"/>
</dbReference>
<accession>M2N834</accession>
<dbReference type="AlphaFoldDB" id="M2N834"/>
<sequence length="339" mass="38709">MASAEMRSPLQPHDLSKEDRERLKDYLDTSDKPFSVETQPLNRKRKRAGTPLPIQEGLFEERLNVRYKVKPMNNWESLRKYKKFTVGNESIGTGECILVKHDAAESQSIDVAAQWKAKVLDIKAFDQEHVYLRVAWLNRPEDLDTGRKAYHGKNELIPTNQLDVIDAMTVNGRLDVYHWEEADDDSQMPDPDEHFWRQTYDFVTTKTFSALRLICTDRAPQNPDEMIVQCSNTDCRKWMHLRCIAEDAVSRAADGSPPKKKKNGKRKSKADNVVLTAESPALAAAWKGSFTALVYVKGEPKDAGEKRAASTKIVIRDVDEDQEEELDVRCLFCHSIVND</sequence>
<dbReference type="EMBL" id="KB445557">
    <property type="protein sequence ID" value="EMC95259.1"/>
    <property type="molecule type" value="Genomic_DNA"/>
</dbReference>
<name>M2N834_BAUPA</name>
<dbReference type="HOGENOM" id="CLU_040680_0_0_1"/>
<dbReference type="InterPro" id="IPR001025">
    <property type="entry name" value="BAH_dom"/>
</dbReference>
<evidence type="ECO:0000256" key="1">
    <source>
        <dbReference type="SAM" id="MobiDB-lite"/>
    </source>
</evidence>
<feature type="region of interest" description="Disordered" evidence="1">
    <location>
        <begin position="1"/>
        <end position="49"/>
    </location>
</feature>
<evidence type="ECO:0000313" key="3">
    <source>
        <dbReference type="EMBL" id="EMC95259.1"/>
    </source>
</evidence>
<gene>
    <name evidence="3" type="ORF">BAUCODRAFT_72155</name>
</gene>
<evidence type="ECO:0000259" key="2">
    <source>
        <dbReference type="PROSITE" id="PS51038"/>
    </source>
</evidence>
<keyword evidence="4" id="KW-1185">Reference proteome</keyword>
<evidence type="ECO:0000313" key="4">
    <source>
        <dbReference type="Proteomes" id="UP000011761"/>
    </source>
</evidence>
<dbReference type="PROSITE" id="PS51038">
    <property type="entry name" value="BAH"/>
    <property type="match status" value="1"/>
</dbReference>
<dbReference type="PANTHER" id="PTHR46364">
    <property type="entry name" value="OS08G0421900 PROTEIN"/>
    <property type="match status" value="1"/>
</dbReference>
<dbReference type="CDD" id="cd04370">
    <property type="entry name" value="BAH"/>
    <property type="match status" value="1"/>
</dbReference>
<dbReference type="InterPro" id="IPR011011">
    <property type="entry name" value="Znf_FYVE_PHD"/>
</dbReference>
<dbReference type="STRING" id="717646.M2N834"/>
<dbReference type="Proteomes" id="UP000011761">
    <property type="component" value="Unassembled WGS sequence"/>
</dbReference>
<feature type="domain" description="BAH" evidence="2">
    <location>
        <begin position="89"/>
        <end position="211"/>
    </location>
</feature>
<reference evidence="3 4" key="1">
    <citation type="journal article" date="2012" name="PLoS Pathog.">
        <title>Diverse lifestyles and strategies of plant pathogenesis encoded in the genomes of eighteen Dothideomycetes fungi.</title>
        <authorList>
            <person name="Ohm R.A."/>
            <person name="Feau N."/>
            <person name="Henrissat B."/>
            <person name="Schoch C.L."/>
            <person name="Horwitz B.A."/>
            <person name="Barry K.W."/>
            <person name="Condon B.J."/>
            <person name="Copeland A.C."/>
            <person name="Dhillon B."/>
            <person name="Glaser F."/>
            <person name="Hesse C.N."/>
            <person name="Kosti I."/>
            <person name="LaButti K."/>
            <person name="Lindquist E.A."/>
            <person name="Lucas S."/>
            <person name="Salamov A.A."/>
            <person name="Bradshaw R.E."/>
            <person name="Ciuffetti L."/>
            <person name="Hamelin R.C."/>
            <person name="Kema G.H.J."/>
            <person name="Lawrence C."/>
            <person name="Scott J.A."/>
            <person name="Spatafora J.W."/>
            <person name="Turgeon B.G."/>
            <person name="de Wit P.J.G.M."/>
            <person name="Zhong S."/>
            <person name="Goodwin S.B."/>
            <person name="Grigoriev I.V."/>
        </authorList>
    </citation>
    <scope>NUCLEOTIDE SEQUENCE [LARGE SCALE GENOMIC DNA]</scope>
    <source>
        <strain evidence="3 4">UAMH 10762</strain>
    </source>
</reference>
<dbReference type="OrthoDB" id="10259622at2759"/>
<dbReference type="KEGG" id="bcom:BAUCODRAFT_72155"/>
<dbReference type="GO" id="GO:0003682">
    <property type="term" value="F:chromatin binding"/>
    <property type="evidence" value="ECO:0007669"/>
    <property type="project" value="InterPro"/>
</dbReference>
<organism evidence="3 4">
    <name type="scientific">Baudoinia panamericana (strain UAMH 10762)</name>
    <name type="common">Angels' share fungus</name>
    <name type="synonym">Baudoinia compniacensis (strain UAMH 10762)</name>
    <dbReference type="NCBI Taxonomy" id="717646"/>
    <lineage>
        <taxon>Eukaryota</taxon>
        <taxon>Fungi</taxon>
        <taxon>Dikarya</taxon>
        <taxon>Ascomycota</taxon>
        <taxon>Pezizomycotina</taxon>
        <taxon>Dothideomycetes</taxon>
        <taxon>Dothideomycetidae</taxon>
        <taxon>Mycosphaerellales</taxon>
        <taxon>Teratosphaeriaceae</taxon>
        <taxon>Baudoinia</taxon>
    </lineage>
</organism>
<feature type="region of interest" description="Disordered" evidence="1">
    <location>
        <begin position="252"/>
        <end position="271"/>
    </location>
</feature>